<dbReference type="CDD" id="cd22060">
    <property type="entry name" value="WH2_MTSS1"/>
    <property type="match status" value="1"/>
</dbReference>
<gene>
    <name evidence="3" type="ORF">JZ751_023743</name>
</gene>
<dbReference type="InterPro" id="IPR003124">
    <property type="entry name" value="WH2_dom"/>
</dbReference>
<feature type="compositionally biased region" description="Pro residues" evidence="1">
    <location>
        <begin position="65"/>
        <end position="75"/>
    </location>
</feature>
<dbReference type="EMBL" id="JAFBMS010000054">
    <property type="protein sequence ID" value="KAG9339351.1"/>
    <property type="molecule type" value="Genomic_DNA"/>
</dbReference>
<dbReference type="GO" id="GO:0061024">
    <property type="term" value="P:membrane organization"/>
    <property type="evidence" value="ECO:0007669"/>
    <property type="project" value="TreeGrafter"/>
</dbReference>
<dbReference type="Pfam" id="PF02205">
    <property type="entry name" value="WH2"/>
    <property type="match status" value="1"/>
</dbReference>
<feature type="domain" description="WH2" evidence="2">
    <location>
        <begin position="363"/>
        <end position="380"/>
    </location>
</feature>
<keyword evidence="4" id="KW-1185">Reference proteome</keyword>
<evidence type="ECO:0000313" key="4">
    <source>
        <dbReference type="Proteomes" id="UP000824540"/>
    </source>
</evidence>
<dbReference type="PANTHER" id="PTHR15708:SF10">
    <property type="entry name" value="PROTEIN MTSS 1"/>
    <property type="match status" value="1"/>
</dbReference>
<dbReference type="InterPro" id="IPR030127">
    <property type="entry name" value="MTSS1/MTSS2"/>
</dbReference>
<name>A0A8T2NK30_9TELE</name>
<dbReference type="OrthoDB" id="10061327at2759"/>
<evidence type="ECO:0000256" key="1">
    <source>
        <dbReference type="SAM" id="MobiDB-lite"/>
    </source>
</evidence>
<dbReference type="PANTHER" id="PTHR15708">
    <property type="entry name" value="ACTIN BUNDLING/MISSING IN METASTASIS-RELATED"/>
    <property type="match status" value="1"/>
</dbReference>
<dbReference type="AlphaFoldDB" id="A0A8T2NK30"/>
<dbReference type="GO" id="GO:0015629">
    <property type="term" value="C:actin cytoskeleton"/>
    <property type="evidence" value="ECO:0007669"/>
    <property type="project" value="TreeGrafter"/>
</dbReference>
<evidence type="ECO:0000313" key="3">
    <source>
        <dbReference type="EMBL" id="KAG9339351.1"/>
    </source>
</evidence>
<feature type="region of interest" description="Disordered" evidence="1">
    <location>
        <begin position="122"/>
        <end position="153"/>
    </location>
</feature>
<dbReference type="GO" id="GO:0005543">
    <property type="term" value="F:phospholipid binding"/>
    <property type="evidence" value="ECO:0007669"/>
    <property type="project" value="TreeGrafter"/>
</dbReference>
<dbReference type="GO" id="GO:0030031">
    <property type="term" value="P:cell projection assembly"/>
    <property type="evidence" value="ECO:0007669"/>
    <property type="project" value="TreeGrafter"/>
</dbReference>
<protein>
    <recommendedName>
        <fullName evidence="2">WH2 domain-containing protein</fullName>
    </recommendedName>
</protein>
<feature type="region of interest" description="Disordered" evidence="1">
    <location>
        <begin position="251"/>
        <end position="276"/>
    </location>
</feature>
<feature type="region of interest" description="Disordered" evidence="1">
    <location>
        <begin position="291"/>
        <end position="363"/>
    </location>
</feature>
<feature type="region of interest" description="Disordered" evidence="1">
    <location>
        <begin position="1"/>
        <end position="26"/>
    </location>
</feature>
<reference evidence="3" key="1">
    <citation type="thesis" date="2021" institute="BYU ScholarsArchive" country="Provo, UT, USA">
        <title>Applications of and Algorithms for Genome Assembly and Genomic Analyses with an Emphasis on Marine Teleosts.</title>
        <authorList>
            <person name="Pickett B.D."/>
        </authorList>
    </citation>
    <scope>NUCLEOTIDE SEQUENCE</scope>
    <source>
        <strain evidence="3">HI-2016</strain>
    </source>
</reference>
<feature type="compositionally biased region" description="Low complexity" evidence="1">
    <location>
        <begin position="76"/>
        <end position="90"/>
    </location>
</feature>
<dbReference type="GO" id="GO:0003779">
    <property type="term" value="F:actin binding"/>
    <property type="evidence" value="ECO:0007669"/>
    <property type="project" value="InterPro"/>
</dbReference>
<dbReference type="PROSITE" id="PS51082">
    <property type="entry name" value="WH2"/>
    <property type="match status" value="1"/>
</dbReference>
<organism evidence="3 4">
    <name type="scientific">Albula glossodonta</name>
    <name type="common">roundjaw bonefish</name>
    <dbReference type="NCBI Taxonomy" id="121402"/>
    <lineage>
        <taxon>Eukaryota</taxon>
        <taxon>Metazoa</taxon>
        <taxon>Chordata</taxon>
        <taxon>Craniata</taxon>
        <taxon>Vertebrata</taxon>
        <taxon>Euteleostomi</taxon>
        <taxon>Actinopterygii</taxon>
        <taxon>Neopterygii</taxon>
        <taxon>Teleostei</taxon>
        <taxon>Albuliformes</taxon>
        <taxon>Albulidae</taxon>
        <taxon>Albula</taxon>
    </lineage>
</organism>
<evidence type="ECO:0000259" key="2">
    <source>
        <dbReference type="PROSITE" id="PS51082"/>
    </source>
</evidence>
<comment type="caution">
    <text evidence="3">The sequence shown here is derived from an EMBL/GenBank/DDBJ whole genome shotgun (WGS) entry which is preliminary data.</text>
</comment>
<proteinExistence type="predicted"/>
<dbReference type="Proteomes" id="UP000824540">
    <property type="component" value="Unassembled WGS sequence"/>
</dbReference>
<sequence>MEAPPNRGNAHSTPPSPSAHLPKCTSGTSYGMSSLQSVQIRTFSNGYDAYGLAEPAYLAGAGPGGPYPFLPPPPSSSSSSSSSSSRAWSRPASALLPDFPHYCTLGPGMFPSSRVPSWKDWAKPGPYDQPMVNTLRRSKEKREVVDADASATATATNSLQCSSGYSTQTTTPCCSEDTIPSQVSDYDYFSVSGDQEVDQQDFDKSSTIPRNSDISQSYRKMFQAKRPASTAGLPSNAGPIIVTPGVATIRRTPSTKPSVRRATMGGAPIPIRTPVIPVKTPTVPGCVAFSAGSRADESEDPMSPDSPTAGEDGDPTGVLPVASWSGQASTNPPTLPPHLLGATDYNTGALEDPGAPFDTHDSQGDNMLLAIRRGVRLKRTMTNDRSAPRIA</sequence>
<feature type="region of interest" description="Disordered" evidence="1">
    <location>
        <begin position="62"/>
        <end position="90"/>
    </location>
</feature>
<accession>A0A8T2NK30</accession>
<dbReference type="GO" id="GO:0009898">
    <property type="term" value="C:cytoplasmic side of plasma membrane"/>
    <property type="evidence" value="ECO:0007669"/>
    <property type="project" value="TreeGrafter"/>
</dbReference>